<dbReference type="GO" id="GO:0005829">
    <property type="term" value="C:cytosol"/>
    <property type="evidence" value="ECO:0007669"/>
    <property type="project" value="TreeGrafter"/>
</dbReference>
<dbReference type="CDD" id="cd00515">
    <property type="entry name" value="HAM1"/>
    <property type="match status" value="1"/>
</dbReference>
<gene>
    <name evidence="3" type="ORF">HYT40_03980</name>
</gene>
<dbReference type="GO" id="GO:0009143">
    <property type="term" value="P:nucleoside triphosphate catabolic process"/>
    <property type="evidence" value="ECO:0007669"/>
    <property type="project" value="InterPro"/>
</dbReference>
<protein>
    <submittedName>
        <fullName evidence="3">Non-canonical purine NTP pyrophosphatase</fullName>
    </submittedName>
</protein>
<dbReference type="PANTHER" id="PTHR11067">
    <property type="entry name" value="INOSINE TRIPHOSPHATE PYROPHOSPHATASE/HAM1 PROTEIN"/>
    <property type="match status" value="1"/>
</dbReference>
<dbReference type="Proteomes" id="UP000724148">
    <property type="component" value="Unassembled WGS sequence"/>
</dbReference>
<dbReference type="Pfam" id="PF01725">
    <property type="entry name" value="Ham1p_like"/>
    <property type="match status" value="1"/>
</dbReference>
<dbReference type="Gene3D" id="3.90.950.10">
    <property type="match status" value="1"/>
</dbReference>
<evidence type="ECO:0000256" key="1">
    <source>
        <dbReference type="ARBA" id="ARBA00008023"/>
    </source>
</evidence>
<dbReference type="EMBL" id="JACOZA010000097">
    <property type="protein sequence ID" value="MBI2097271.1"/>
    <property type="molecule type" value="Genomic_DNA"/>
</dbReference>
<organism evidence="3 4">
    <name type="scientific">Candidatus Sungiibacteriota bacterium</name>
    <dbReference type="NCBI Taxonomy" id="2750080"/>
    <lineage>
        <taxon>Bacteria</taxon>
        <taxon>Candidatus Sungiibacteriota</taxon>
    </lineage>
</organism>
<name>A0A931WPZ4_9BACT</name>
<proteinExistence type="inferred from homology"/>
<comment type="caution">
    <text evidence="3">The sequence shown here is derived from an EMBL/GenBank/DDBJ whole genome shotgun (WGS) entry which is preliminary data.</text>
</comment>
<dbReference type="InterPro" id="IPR029001">
    <property type="entry name" value="ITPase-like_fam"/>
</dbReference>
<keyword evidence="2" id="KW-0378">Hydrolase</keyword>
<sequence length="199" mass="22206">MPRLLIATTNPSKFEEAKKVLADTSLEILGLKDFPQIKLVAETEDTFKKNAILKAKGYFAETGIPTIADDGGLVVDYLGGAPGVESNRWLGRDASAKELAEAILEKLNGVPQEKRTARLGGFIAFFDGKNLLLNENWAEGYIADRLMCEVKPGFAYRSILIIPQFGKPYGELTEEEHRAVNFRQKNLRELKPKILKLIR</sequence>
<dbReference type="InterPro" id="IPR002637">
    <property type="entry name" value="RdgB/HAM1"/>
</dbReference>
<dbReference type="AlphaFoldDB" id="A0A931WPZ4"/>
<dbReference type="SUPFAM" id="SSF52972">
    <property type="entry name" value="ITPase-like"/>
    <property type="match status" value="1"/>
</dbReference>
<accession>A0A931WPZ4</accession>
<comment type="similarity">
    <text evidence="1">Belongs to the HAM1 NTPase family.</text>
</comment>
<reference evidence="3" key="1">
    <citation type="submission" date="2020-07" db="EMBL/GenBank/DDBJ databases">
        <title>Huge and variable diversity of episymbiotic CPR bacteria and DPANN archaea in groundwater ecosystems.</title>
        <authorList>
            <person name="He C.Y."/>
            <person name="Keren R."/>
            <person name="Whittaker M."/>
            <person name="Farag I.F."/>
            <person name="Doudna J."/>
            <person name="Cate J.H.D."/>
            <person name="Banfield J.F."/>
        </authorList>
    </citation>
    <scope>NUCLEOTIDE SEQUENCE</scope>
    <source>
        <strain evidence="3">NC_groundwater_193_Ag_S-0.1um_51_7</strain>
    </source>
</reference>
<evidence type="ECO:0000313" key="3">
    <source>
        <dbReference type="EMBL" id="MBI2097271.1"/>
    </source>
</evidence>
<evidence type="ECO:0000256" key="2">
    <source>
        <dbReference type="ARBA" id="ARBA00022801"/>
    </source>
</evidence>
<dbReference type="PANTHER" id="PTHR11067:SF9">
    <property type="entry name" value="INOSINE TRIPHOSPHATE PYROPHOSPHATASE"/>
    <property type="match status" value="1"/>
</dbReference>
<evidence type="ECO:0000313" key="4">
    <source>
        <dbReference type="Proteomes" id="UP000724148"/>
    </source>
</evidence>
<dbReference type="GO" id="GO:0047429">
    <property type="term" value="F:nucleoside triphosphate diphosphatase activity"/>
    <property type="evidence" value="ECO:0007669"/>
    <property type="project" value="InterPro"/>
</dbReference>